<protein>
    <recommendedName>
        <fullName evidence="1">Chemoreceptor zinc-binding domain-containing protein</fullName>
    </recommendedName>
</protein>
<proteinExistence type="predicted"/>
<evidence type="ECO:0000313" key="3">
    <source>
        <dbReference type="Proteomes" id="UP000262802"/>
    </source>
</evidence>
<dbReference type="OrthoDB" id="882529at2"/>
<dbReference type="RefSeq" id="WP_119443201.1">
    <property type="nucleotide sequence ID" value="NZ_CP032317.1"/>
</dbReference>
<evidence type="ECO:0000259" key="1">
    <source>
        <dbReference type="Pfam" id="PF13682"/>
    </source>
</evidence>
<dbReference type="InterPro" id="IPR025991">
    <property type="entry name" value="Chemoreceptor_zinc-bind_dom"/>
</dbReference>
<organism evidence="2 3">
    <name type="scientific">Hymenobacter oligotrophus</name>
    <dbReference type="NCBI Taxonomy" id="2319843"/>
    <lineage>
        <taxon>Bacteria</taxon>
        <taxon>Pseudomonadati</taxon>
        <taxon>Bacteroidota</taxon>
        <taxon>Cytophagia</taxon>
        <taxon>Cytophagales</taxon>
        <taxon>Hymenobacteraceae</taxon>
        <taxon>Hymenobacter</taxon>
    </lineage>
</organism>
<sequence>MSEDIKREIDAARLKHILFKAKLRSYLYGSGIDEAPVRDPDVCALGQWIANVALQQFGDMPEAQKLDRVHRQLHQAANKLMDLHQAGHAEQAQRGLSGINPLTDEVLELINTLERKLRKEGR</sequence>
<reference evidence="2 3" key="1">
    <citation type="submission" date="2018-09" db="EMBL/GenBank/DDBJ databases">
        <title>Hymenobacter medium sp. nov., isolated from R2A medium.</title>
        <authorList>
            <person name="Yingchao G."/>
        </authorList>
    </citation>
    <scope>NUCLEOTIDE SEQUENCE [LARGE SCALE GENOMIC DNA]</scope>
    <source>
        <strain evidence="3">sh-6</strain>
    </source>
</reference>
<dbReference type="Pfam" id="PF13682">
    <property type="entry name" value="CZB"/>
    <property type="match status" value="1"/>
</dbReference>
<evidence type="ECO:0000313" key="2">
    <source>
        <dbReference type="EMBL" id="AYA35609.1"/>
    </source>
</evidence>
<gene>
    <name evidence="2" type="ORF">D3Y59_00195</name>
</gene>
<name>A0A3B7R2N1_9BACT</name>
<dbReference type="Proteomes" id="UP000262802">
    <property type="component" value="Chromosome"/>
</dbReference>
<dbReference type="Gene3D" id="1.20.120.30">
    <property type="entry name" value="Aspartate receptor, ligand-binding domain"/>
    <property type="match status" value="1"/>
</dbReference>
<dbReference type="EMBL" id="CP032317">
    <property type="protein sequence ID" value="AYA35609.1"/>
    <property type="molecule type" value="Genomic_DNA"/>
</dbReference>
<dbReference type="AlphaFoldDB" id="A0A3B7R2N1"/>
<keyword evidence="3" id="KW-1185">Reference proteome</keyword>
<accession>A0A3B7R2N1</accession>
<dbReference type="KEGG" id="hyh:D3Y59_00195"/>
<feature type="domain" description="Chemoreceptor zinc-binding" evidence="1">
    <location>
        <begin position="16"/>
        <end position="80"/>
    </location>
</feature>